<comment type="caution">
    <text evidence="1">The sequence shown here is derived from an EMBL/GenBank/DDBJ whole genome shotgun (WGS) entry which is preliminary data.</text>
</comment>
<gene>
    <name evidence="1" type="ORF">CLIB1444_14S01398</name>
</gene>
<evidence type="ECO:0000313" key="2">
    <source>
        <dbReference type="Proteomes" id="UP001152531"/>
    </source>
</evidence>
<organism evidence="1 2">
    <name type="scientific">[Candida] jaroonii</name>
    <dbReference type="NCBI Taxonomy" id="467808"/>
    <lineage>
        <taxon>Eukaryota</taxon>
        <taxon>Fungi</taxon>
        <taxon>Dikarya</taxon>
        <taxon>Ascomycota</taxon>
        <taxon>Saccharomycotina</taxon>
        <taxon>Pichiomycetes</taxon>
        <taxon>Debaryomycetaceae</taxon>
        <taxon>Yamadazyma</taxon>
    </lineage>
</organism>
<evidence type="ECO:0000313" key="1">
    <source>
        <dbReference type="EMBL" id="CAH6723318.1"/>
    </source>
</evidence>
<dbReference type="Proteomes" id="UP001152531">
    <property type="component" value="Unassembled WGS sequence"/>
</dbReference>
<reference evidence="1" key="1">
    <citation type="submission" date="2022-06" db="EMBL/GenBank/DDBJ databases">
        <authorList>
            <person name="Legras J.-L."/>
            <person name="Devillers H."/>
            <person name="Grondin C."/>
        </authorList>
    </citation>
    <scope>NUCLEOTIDE SEQUENCE</scope>
    <source>
        <strain evidence="1">CLIB 1444</strain>
    </source>
</reference>
<keyword evidence="2" id="KW-1185">Reference proteome</keyword>
<protein>
    <submittedName>
        <fullName evidence="1">Saccharolysin</fullName>
    </submittedName>
</protein>
<proteinExistence type="predicted"/>
<dbReference type="EMBL" id="CALSDN010000014">
    <property type="protein sequence ID" value="CAH6723318.1"/>
    <property type="molecule type" value="Genomic_DNA"/>
</dbReference>
<name>A0ACA9YEH0_9ASCO</name>
<sequence length="673" mass="78865">MDYQSIISTIEYPKWDHSIEDIKSIGEQLIKEETQFHDYVATIENPTMENLWEPYIDHIQKNHALENQIDFYKNVSTDKAIRDASSEISEKMENNSIEQGLRVDVYNKFKQFYESVDLNSLDHETKRHIEKTMLDYKRNGLDLPDTEREHFKQLQLKLSELRKKFDKNLGEQTEHLLFTKEELDGVPEDTTDTFEKVGDKLKMTYKYPDLFPVLRHAHNQDTRKQAYLGNQSKCKENADILKQMIRIRYDIAKALGYKTYSQYVLEERLAKNQENVLNFLNDLRDKFTPMAKDELTSLMKLKNEDLKSKGFPEQDVFYQWDNAYYSNILLENEYQVDHNKIKEYFPLDSTISKMLGFYETLFDLKFYKITDLKSDETWHDDVKKFAVFQDIQSGTPKFMGFIFFDLHPRDGKYGHAASFGLGPGYFDKNGKRSTPFNVLVCNFSKPTGDKPALLKHSEVQTFFHELGHGVHSILSETRYAKFHGTRVPRDFVEAPSQMLEFWIWSKNELKSLSKHYLTGEPINDELIDQLIKSKNVNNGLGVVRQLHFGLFDMKVHTIDNEDDLNMDLDEVWNNMRSEITLNSTGDSKTSGYASFGHIAHGYQSGYYGYLYSKVFATDMFYTLFKEDPMNVTNGLRYRDIILKRGNSKDMMDNLIELLGREPNTDNFMKDLLE</sequence>
<accession>A0ACA9YEH0</accession>